<keyword evidence="2" id="KW-0812">Transmembrane</keyword>
<dbReference type="PANTHER" id="PTHR42910">
    <property type="entry name" value="TRANSPORTER SCO4007-RELATED"/>
    <property type="match status" value="1"/>
</dbReference>
<dbReference type="Pfam" id="PF07690">
    <property type="entry name" value="MFS_1"/>
    <property type="match status" value="1"/>
</dbReference>
<name>A0A8H6W6Q3_9AGAR</name>
<feature type="transmembrane region" description="Helical" evidence="2">
    <location>
        <begin position="298"/>
        <end position="322"/>
    </location>
</feature>
<comment type="subcellular location">
    <subcellularLocation>
        <location evidence="1">Membrane</location>
        <topology evidence="1">Multi-pass membrane protein</topology>
    </subcellularLocation>
</comment>
<feature type="transmembrane region" description="Helical" evidence="2">
    <location>
        <begin position="189"/>
        <end position="214"/>
    </location>
</feature>
<keyword evidence="2" id="KW-0472">Membrane</keyword>
<feature type="transmembrane region" description="Helical" evidence="2">
    <location>
        <begin position="159"/>
        <end position="177"/>
    </location>
</feature>
<keyword evidence="2" id="KW-1133">Transmembrane helix</keyword>
<feature type="transmembrane region" description="Helical" evidence="2">
    <location>
        <begin position="259"/>
        <end position="286"/>
    </location>
</feature>
<dbReference type="PANTHER" id="PTHR42910:SF1">
    <property type="entry name" value="MAJOR FACILITATOR SUPERFAMILY (MFS) PROFILE DOMAIN-CONTAINING PROTEIN"/>
    <property type="match status" value="1"/>
</dbReference>
<dbReference type="SUPFAM" id="SSF103473">
    <property type="entry name" value="MFS general substrate transporter"/>
    <property type="match status" value="1"/>
</dbReference>
<dbReference type="AlphaFoldDB" id="A0A8H6W6Q3"/>
<organism evidence="3 4">
    <name type="scientific">Mycena indigotica</name>
    <dbReference type="NCBI Taxonomy" id="2126181"/>
    <lineage>
        <taxon>Eukaryota</taxon>
        <taxon>Fungi</taxon>
        <taxon>Dikarya</taxon>
        <taxon>Basidiomycota</taxon>
        <taxon>Agaricomycotina</taxon>
        <taxon>Agaricomycetes</taxon>
        <taxon>Agaricomycetidae</taxon>
        <taxon>Agaricales</taxon>
        <taxon>Marasmiineae</taxon>
        <taxon>Mycenaceae</taxon>
        <taxon>Mycena</taxon>
    </lineage>
</organism>
<reference evidence="3" key="1">
    <citation type="submission" date="2020-05" db="EMBL/GenBank/DDBJ databases">
        <title>Mycena genomes resolve the evolution of fungal bioluminescence.</title>
        <authorList>
            <person name="Tsai I.J."/>
        </authorList>
    </citation>
    <scope>NUCLEOTIDE SEQUENCE</scope>
    <source>
        <strain evidence="3">171206Taipei</strain>
    </source>
</reference>
<evidence type="ECO:0000313" key="3">
    <source>
        <dbReference type="EMBL" id="KAF7303663.1"/>
    </source>
</evidence>
<dbReference type="InterPro" id="IPR011701">
    <property type="entry name" value="MFS"/>
</dbReference>
<dbReference type="OrthoDB" id="2105912at2759"/>
<dbReference type="RefSeq" id="XP_037220635.1">
    <property type="nucleotide sequence ID" value="XM_037362714.1"/>
</dbReference>
<dbReference type="CDD" id="cd17324">
    <property type="entry name" value="MFS_NepI_like"/>
    <property type="match status" value="1"/>
</dbReference>
<proteinExistence type="predicted"/>
<protein>
    <submittedName>
        <fullName evidence="3">MFS DHA1 protein</fullName>
    </submittedName>
</protein>
<feature type="transmembrane region" description="Helical" evidence="2">
    <location>
        <begin position="220"/>
        <end position="238"/>
    </location>
</feature>
<dbReference type="InterPro" id="IPR036259">
    <property type="entry name" value="MFS_trans_sf"/>
</dbReference>
<dbReference type="GeneID" id="59345230"/>
<evidence type="ECO:0000256" key="2">
    <source>
        <dbReference type="SAM" id="Phobius"/>
    </source>
</evidence>
<feature type="transmembrane region" description="Helical" evidence="2">
    <location>
        <begin position="329"/>
        <end position="351"/>
    </location>
</feature>
<dbReference type="EMBL" id="JACAZF010000005">
    <property type="protein sequence ID" value="KAF7303663.1"/>
    <property type="molecule type" value="Genomic_DNA"/>
</dbReference>
<accession>A0A8H6W6Q3</accession>
<dbReference type="GO" id="GO:0016020">
    <property type="term" value="C:membrane"/>
    <property type="evidence" value="ECO:0007669"/>
    <property type="project" value="UniProtKB-SubCell"/>
</dbReference>
<evidence type="ECO:0000256" key="1">
    <source>
        <dbReference type="ARBA" id="ARBA00004141"/>
    </source>
</evidence>
<dbReference type="Proteomes" id="UP000636479">
    <property type="component" value="Unassembled WGS sequence"/>
</dbReference>
<comment type="caution">
    <text evidence="3">The sequence shown here is derived from an EMBL/GenBank/DDBJ whole genome shotgun (WGS) entry which is preliminary data.</text>
</comment>
<sequence length="474" mass="51192">MASDSQETQVGPQIEHSLTKSHRLDFGFLPIPRSCRPSVTGELPYFGYTKTIAFGTASTFSKYYICCVLHSSAYRTNNFPAVMNLYYNQPILLELAKAFRVDDEGVSKIPTLLQAGYASGLLLLSPLGDLIKRRPLILLLIATSGSLTIGLALTRSLIVFEVLCFLIAFASVLIPLAADLAPANRRATFMSIVFSGLLLGVLLARLLSGIIAQFSSYRNIFWMGAAAQYALLGVLYFITPSTPAKNPHLTYFAIMRSMAKFLITEPALIQGCLIFFCNSAIFSGFWVTLTFLLGGPPYNYSTIVIGLFALVGMVGICMAPVAGRVVDGMVPWTTSLVGMSLLVVSQILQTFAGQRTIAAVVISTILLDIGIQSTQVSMTATIFSMAPEARARLNALLILAIFIGQVAGTAIGTKLFVERGYEVSSGVRVAFGGASLLLLVMRGPHVRRSTWVGWEGGTDLRKPKEVVVEPKTNG</sequence>
<evidence type="ECO:0000313" key="4">
    <source>
        <dbReference type="Proteomes" id="UP000636479"/>
    </source>
</evidence>
<feature type="transmembrane region" description="Helical" evidence="2">
    <location>
        <begin position="395"/>
        <end position="417"/>
    </location>
</feature>
<gene>
    <name evidence="3" type="ORF">MIND_00595700</name>
</gene>
<keyword evidence="4" id="KW-1185">Reference proteome</keyword>
<feature type="transmembrane region" description="Helical" evidence="2">
    <location>
        <begin position="423"/>
        <end position="441"/>
    </location>
</feature>
<dbReference type="GO" id="GO:0022857">
    <property type="term" value="F:transmembrane transporter activity"/>
    <property type="evidence" value="ECO:0007669"/>
    <property type="project" value="InterPro"/>
</dbReference>
<dbReference type="Gene3D" id="1.20.1250.20">
    <property type="entry name" value="MFS general substrate transporter like domains"/>
    <property type="match status" value="1"/>
</dbReference>
<feature type="transmembrane region" description="Helical" evidence="2">
    <location>
        <begin position="357"/>
        <end position="383"/>
    </location>
</feature>